<keyword evidence="5" id="KW-0051">Antiviral defense</keyword>
<evidence type="ECO:0000256" key="5">
    <source>
        <dbReference type="ARBA" id="ARBA00023118"/>
    </source>
</evidence>
<name>A0ABN6RB60_STRNI</name>
<feature type="domain" description="HD Cas3-type" evidence="6">
    <location>
        <begin position="28"/>
        <end position="144"/>
    </location>
</feature>
<dbReference type="NCBIfam" id="TIGR01596">
    <property type="entry name" value="cas3_HD"/>
    <property type="match status" value="1"/>
</dbReference>
<keyword evidence="8" id="KW-1185">Reference proteome</keyword>
<evidence type="ECO:0000256" key="2">
    <source>
        <dbReference type="ARBA" id="ARBA00009046"/>
    </source>
</evidence>
<comment type="similarity">
    <text evidence="1">In the N-terminal section; belongs to the CRISPR-associated nuclease Cas3-HD family.</text>
</comment>
<evidence type="ECO:0000256" key="3">
    <source>
        <dbReference type="ARBA" id="ARBA00022723"/>
    </source>
</evidence>
<evidence type="ECO:0000313" key="8">
    <source>
        <dbReference type="Proteomes" id="UP001059597"/>
    </source>
</evidence>
<dbReference type="CDD" id="cd09641">
    <property type="entry name" value="Cas3''_I"/>
    <property type="match status" value="1"/>
</dbReference>
<comment type="similarity">
    <text evidence="2">In the central section; belongs to the CRISPR-associated helicase Cas3 family.</text>
</comment>
<sequence length="358" mass="39448">MERMRSIVDLRRGMGLSEEAVARVSRLWGKSAARNGGRTHLLLGHLLDTAAVAEVMWEWYLSAALRHRLEEISGGRGRLWFMWICGIHDCGKACPAFQALDEAEAAPVRAAGLVWGRLPADRRQRWRHDVAGAALLRPRLVAEWESKRIGPVGECGRSDEPSAFDPFDVYGATDEDAEYGMSSWALGGSCDQHERRDGPARWFLGNKRGLLTAFAVGTVDHLLHAATRTGHVMLRFAGLVGKVVVVDEVHAADVYMRQFLLEALRWLGQAKVPVVLLSATLPPAQRQACVDAYQSGVLNTADVVCPVPEPAGYPCVTVAYALNEIYRFGGGDLTRPDSPQIISDFFTELLTRHKEPTP</sequence>
<dbReference type="SUPFAM" id="SSF52540">
    <property type="entry name" value="P-loop containing nucleoside triphosphate hydrolases"/>
    <property type="match status" value="1"/>
</dbReference>
<organism evidence="7 8">
    <name type="scientific">Streptomyces nigrescens</name>
    <dbReference type="NCBI Taxonomy" id="1920"/>
    <lineage>
        <taxon>Bacteria</taxon>
        <taxon>Bacillati</taxon>
        <taxon>Actinomycetota</taxon>
        <taxon>Actinomycetes</taxon>
        <taxon>Kitasatosporales</taxon>
        <taxon>Streptomycetaceae</taxon>
        <taxon>Streptomyces</taxon>
    </lineage>
</organism>
<proteinExistence type="inferred from homology"/>
<dbReference type="Proteomes" id="UP001059597">
    <property type="component" value="Plasmid SNP1"/>
</dbReference>
<gene>
    <name evidence="7" type="ORF">HEK616_82980</name>
</gene>
<reference evidence="7" key="1">
    <citation type="submission" date="2022-06" db="EMBL/GenBank/DDBJ databases">
        <title>Complete genome sequence of Streptomyces nigrescens HEK616.</title>
        <authorList>
            <person name="Asamizu S."/>
            <person name="Onaka H."/>
        </authorList>
    </citation>
    <scope>NUCLEOTIDE SEQUENCE</scope>
    <source>
        <strain evidence="7">HEK616</strain>
        <plasmid evidence="7">SNP1</plasmid>
    </source>
</reference>
<evidence type="ECO:0000313" key="7">
    <source>
        <dbReference type="EMBL" id="BDM74811.1"/>
    </source>
</evidence>
<dbReference type="InterPro" id="IPR006483">
    <property type="entry name" value="CRISPR-assoc_Cas3_HD"/>
</dbReference>
<dbReference type="Pfam" id="PF18019">
    <property type="entry name" value="Cas3_HD"/>
    <property type="match status" value="1"/>
</dbReference>
<dbReference type="Gene3D" id="1.10.3210.30">
    <property type="match status" value="1"/>
</dbReference>
<dbReference type="InterPro" id="IPR038257">
    <property type="entry name" value="CRISPR-assoc_Cas3_HD_sf"/>
</dbReference>
<evidence type="ECO:0000256" key="4">
    <source>
        <dbReference type="ARBA" id="ARBA00022801"/>
    </source>
</evidence>
<geneLocation type="plasmid" evidence="7 8">
    <name>SNP1</name>
</geneLocation>
<protein>
    <recommendedName>
        <fullName evidence="6">HD Cas3-type domain-containing protein</fullName>
    </recommendedName>
</protein>
<dbReference type="InterPro" id="IPR027417">
    <property type="entry name" value="P-loop_NTPase"/>
</dbReference>
<evidence type="ECO:0000259" key="6">
    <source>
        <dbReference type="Pfam" id="PF18019"/>
    </source>
</evidence>
<accession>A0ABN6RB60</accession>
<dbReference type="EMBL" id="AP026074">
    <property type="protein sequence ID" value="BDM74811.1"/>
    <property type="molecule type" value="Genomic_DNA"/>
</dbReference>
<evidence type="ECO:0000256" key="1">
    <source>
        <dbReference type="ARBA" id="ARBA00006847"/>
    </source>
</evidence>
<keyword evidence="7" id="KW-0614">Plasmid</keyword>
<keyword evidence="4" id="KW-0378">Hydrolase</keyword>
<keyword evidence="3" id="KW-0479">Metal-binding</keyword>